<organism evidence="2 3">
    <name type="scientific">Flavobacterium luminosum</name>
    <dbReference type="NCBI Taxonomy" id="2949086"/>
    <lineage>
        <taxon>Bacteria</taxon>
        <taxon>Pseudomonadati</taxon>
        <taxon>Bacteroidota</taxon>
        <taxon>Flavobacteriia</taxon>
        <taxon>Flavobacteriales</taxon>
        <taxon>Flavobacteriaceae</taxon>
        <taxon>Flavobacterium</taxon>
    </lineage>
</organism>
<proteinExistence type="predicted"/>
<dbReference type="Pfam" id="PF20130">
    <property type="entry name" value="DUF6520"/>
    <property type="match status" value="1"/>
</dbReference>
<accession>A0ABT0TQT4</accession>
<dbReference type="RefSeq" id="WP_250593250.1">
    <property type="nucleotide sequence ID" value="NZ_JAMLJM010000009.1"/>
</dbReference>
<dbReference type="InterPro" id="IPR045391">
    <property type="entry name" value="DUF6520"/>
</dbReference>
<feature type="chain" id="PRO_5046702499" evidence="1">
    <location>
        <begin position="24"/>
        <end position="93"/>
    </location>
</feature>
<sequence>MKTLVLKKIVMPVAAITLGIAGAFSTNAMNASSKTLVNQQGYRFLSAQDPCHAEIMCRTEIGDVCKFGSSTLWGKVNPTSLNCPVPLYKIPNN</sequence>
<name>A0ABT0TQT4_9FLAO</name>
<reference evidence="2 3" key="1">
    <citation type="submission" date="2022-05" db="EMBL/GenBank/DDBJ databases">
        <title>Flavobacterium sp., isolated from activated sludge.</title>
        <authorList>
            <person name="Ran Q."/>
        </authorList>
    </citation>
    <scope>NUCLEOTIDE SEQUENCE [LARGE SCALE GENOMIC DNA]</scope>
    <source>
        <strain evidence="2 3">HXWNR70</strain>
    </source>
</reference>
<comment type="caution">
    <text evidence="2">The sequence shown here is derived from an EMBL/GenBank/DDBJ whole genome shotgun (WGS) entry which is preliminary data.</text>
</comment>
<keyword evidence="1" id="KW-0732">Signal</keyword>
<protein>
    <submittedName>
        <fullName evidence="2">DUF6520 family protein</fullName>
    </submittedName>
</protein>
<evidence type="ECO:0000313" key="2">
    <source>
        <dbReference type="EMBL" id="MCL9809855.1"/>
    </source>
</evidence>
<dbReference type="Proteomes" id="UP001317191">
    <property type="component" value="Unassembled WGS sequence"/>
</dbReference>
<feature type="signal peptide" evidence="1">
    <location>
        <begin position="1"/>
        <end position="23"/>
    </location>
</feature>
<dbReference type="EMBL" id="JAMLJM010000009">
    <property type="protein sequence ID" value="MCL9809855.1"/>
    <property type="molecule type" value="Genomic_DNA"/>
</dbReference>
<keyword evidence="3" id="KW-1185">Reference proteome</keyword>
<evidence type="ECO:0000256" key="1">
    <source>
        <dbReference type="SAM" id="SignalP"/>
    </source>
</evidence>
<gene>
    <name evidence="2" type="ORF">NAT50_10850</name>
</gene>
<evidence type="ECO:0000313" key="3">
    <source>
        <dbReference type="Proteomes" id="UP001317191"/>
    </source>
</evidence>